<reference evidence="1 2" key="1">
    <citation type="submission" date="2020-04" db="EMBL/GenBank/DDBJ databases">
        <authorList>
            <person name="De Canck E."/>
        </authorList>
    </citation>
    <scope>NUCLEOTIDE SEQUENCE [LARGE SCALE GENOMIC DNA]</scope>
    <source>
        <strain evidence="1 2">LMG 29542</strain>
    </source>
</reference>
<gene>
    <name evidence="1" type="ORF">LMG29542_07104</name>
</gene>
<sequence>MNVGATLKANAKTTKIVQPCVSTLDHPAEFAESAVVFRTAPGDHRFDTASTKPLTMRLGVVTTICVDDFGLAKRSAAYAANWRDRVDERHQLGNVVAIRASQDGTDGDAIGVDEDVMLRT</sequence>
<evidence type="ECO:0000313" key="1">
    <source>
        <dbReference type="EMBL" id="CAB3773107.1"/>
    </source>
</evidence>
<proteinExistence type="predicted"/>
<protein>
    <submittedName>
        <fullName evidence="1">Uncharacterized protein</fullName>
    </submittedName>
</protein>
<organism evidence="1 2">
    <name type="scientific">Paraburkholderia humisilvae</name>
    <dbReference type="NCBI Taxonomy" id="627669"/>
    <lineage>
        <taxon>Bacteria</taxon>
        <taxon>Pseudomonadati</taxon>
        <taxon>Pseudomonadota</taxon>
        <taxon>Betaproteobacteria</taxon>
        <taxon>Burkholderiales</taxon>
        <taxon>Burkholderiaceae</taxon>
        <taxon>Paraburkholderia</taxon>
    </lineage>
</organism>
<name>A0A6J5F6J5_9BURK</name>
<dbReference type="AlphaFoldDB" id="A0A6J5F6J5"/>
<keyword evidence="2" id="KW-1185">Reference proteome</keyword>
<dbReference type="EMBL" id="CADIKH010000068">
    <property type="protein sequence ID" value="CAB3773107.1"/>
    <property type="molecule type" value="Genomic_DNA"/>
</dbReference>
<accession>A0A6J5F6J5</accession>
<evidence type="ECO:0000313" key="2">
    <source>
        <dbReference type="Proteomes" id="UP000494363"/>
    </source>
</evidence>
<dbReference type="Proteomes" id="UP000494363">
    <property type="component" value="Unassembled WGS sequence"/>
</dbReference>